<protein>
    <submittedName>
        <fullName evidence="2">Uncharacterized protein</fullName>
    </submittedName>
</protein>
<proteinExistence type="predicted"/>
<dbReference type="EMBL" id="MRDB01000263">
    <property type="protein sequence ID" value="RKL17774.1"/>
    <property type="molecule type" value="Genomic_DNA"/>
</dbReference>
<feature type="transmembrane region" description="Helical" evidence="1">
    <location>
        <begin position="79"/>
        <end position="101"/>
    </location>
</feature>
<feature type="transmembrane region" description="Helical" evidence="1">
    <location>
        <begin position="238"/>
        <end position="260"/>
    </location>
</feature>
<dbReference type="AlphaFoldDB" id="A0A420RL79"/>
<gene>
    <name evidence="2" type="ORF">BFJ72_g15268</name>
</gene>
<dbReference type="Proteomes" id="UP000283569">
    <property type="component" value="Unassembled WGS sequence"/>
</dbReference>
<sequence>MGELKRRSAIWWKRGKGVAIFSGIAGLAALAAHTAVSVLWPAGVSITDLDVPVQIAKVMPSPASFSYVLQSDGAGLSGAIVKMFGLMGGVGAFGLLSMGCYRWVFEAGDGAKPTVAGLALGAVASVCTLMWNPSDAGDSRQLAQVSWLEASSWATSPAGIYVRAQAALSRDELSAQGKSLVRAAADALQNDSPAFEPSPRIAAIIEKSAYGEERSPIAVQYADTRAARAGLFDGVSTALSVLATIGTAVALTLILLGWLVDRRRRRLSRAIRRLRSELVSLDALQ</sequence>
<keyword evidence="1" id="KW-1133">Transmembrane helix</keyword>
<feature type="transmembrane region" description="Helical" evidence="1">
    <location>
        <begin position="113"/>
        <end position="131"/>
    </location>
</feature>
<organism evidence="2 3">
    <name type="scientific">Gibberella intermedia</name>
    <name type="common">Bulb rot disease fungus</name>
    <name type="synonym">Fusarium proliferatum</name>
    <dbReference type="NCBI Taxonomy" id="948311"/>
    <lineage>
        <taxon>Eukaryota</taxon>
        <taxon>Fungi</taxon>
        <taxon>Dikarya</taxon>
        <taxon>Ascomycota</taxon>
        <taxon>Pezizomycotina</taxon>
        <taxon>Sordariomycetes</taxon>
        <taxon>Hypocreomycetidae</taxon>
        <taxon>Hypocreales</taxon>
        <taxon>Nectriaceae</taxon>
        <taxon>Fusarium</taxon>
        <taxon>Fusarium fujikuroi species complex</taxon>
    </lineage>
</organism>
<comment type="caution">
    <text evidence="2">The sequence shown here is derived from an EMBL/GenBank/DDBJ whole genome shotgun (WGS) entry which is preliminary data.</text>
</comment>
<accession>A0A420RL79</accession>
<evidence type="ECO:0000313" key="2">
    <source>
        <dbReference type="EMBL" id="RKL17774.1"/>
    </source>
</evidence>
<evidence type="ECO:0000256" key="1">
    <source>
        <dbReference type="SAM" id="Phobius"/>
    </source>
</evidence>
<feature type="transmembrane region" description="Helical" evidence="1">
    <location>
        <begin position="20"/>
        <end position="40"/>
    </location>
</feature>
<evidence type="ECO:0000313" key="3">
    <source>
        <dbReference type="Proteomes" id="UP000283569"/>
    </source>
</evidence>
<name>A0A420RL79_GIBIN</name>
<keyword evidence="1" id="KW-0812">Transmembrane</keyword>
<reference evidence="2 3" key="1">
    <citation type="journal article" date="2018" name="Sci. Rep.">
        <title>Characterisation of pathogen-specific regions and novel effector candidates in Fusarium oxysporum f. sp. cepae.</title>
        <authorList>
            <person name="Armitage A.D."/>
            <person name="Taylor A."/>
            <person name="Sobczyk M.K."/>
            <person name="Baxter L."/>
            <person name="Greenfield B.P."/>
            <person name="Bates H.J."/>
            <person name="Wilson F."/>
            <person name="Jackson A.C."/>
            <person name="Ott S."/>
            <person name="Harrison R.J."/>
            <person name="Clarkson J.P."/>
        </authorList>
    </citation>
    <scope>NUCLEOTIDE SEQUENCE [LARGE SCALE GENOMIC DNA]</scope>
    <source>
        <strain evidence="2 3">Fp_A8</strain>
    </source>
</reference>
<keyword evidence="1" id="KW-0472">Membrane</keyword>